<reference evidence="14" key="1">
    <citation type="journal article" date="2014" name="Int. J. Syst. Evol. Microbiol.">
        <title>Complete genome sequence of Corynebacterium casei LMG S-19264T (=DSM 44701T), isolated from a smear-ripened cheese.</title>
        <authorList>
            <consortium name="US DOE Joint Genome Institute (JGI-PGF)"/>
            <person name="Walter F."/>
            <person name="Albersmeier A."/>
            <person name="Kalinowski J."/>
            <person name="Ruckert C."/>
        </authorList>
    </citation>
    <scope>NUCLEOTIDE SEQUENCE</scope>
    <source>
        <strain evidence="14">JCM 31311</strain>
    </source>
</reference>
<keyword evidence="7" id="KW-0413">Isomerase</keyword>
<evidence type="ECO:0000259" key="11">
    <source>
        <dbReference type="PROSITE" id="PS51192"/>
    </source>
</evidence>
<accession>A0A918FE91</accession>
<evidence type="ECO:0000256" key="7">
    <source>
        <dbReference type="ARBA" id="ARBA00023235"/>
    </source>
</evidence>
<dbReference type="InterPro" id="IPR014016">
    <property type="entry name" value="UvrD-like_ATP-bd"/>
</dbReference>
<dbReference type="PROSITE" id="PS51192">
    <property type="entry name" value="HELICASE_ATP_BIND_1"/>
    <property type="match status" value="1"/>
</dbReference>
<dbReference type="PANTHER" id="PTHR13710:SF105">
    <property type="entry name" value="ATP-DEPENDENT DNA HELICASE Q1"/>
    <property type="match status" value="1"/>
</dbReference>
<dbReference type="PROSITE" id="PS51198">
    <property type="entry name" value="UVRD_HELICASE_ATP_BIND"/>
    <property type="match status" value="1"/>
</dbReference>
<dbReference type="GO" id="GO:0005524">
    <property type="term" value="F:ATP binding"/>
    <property type="evidence" value="ECO:0007669"/>
    <property type="project" value="UniProtKB-UniRule"/>
</dbReference>
<keyword evidence="3 10" id="KW-0378">Hydrolase</keyword>
<dbReference type="GO" id="GO:0005694">
    <property type="term" value="C:chromosome"/>
    <property type="evidence" value="ECO:0007669"/>
    <property type="project" value="TreeGrafter"/>
</dbReference>
<evidence type="ECO:0000313" key="14">
    <source>
        <dbReference type="EMBL" id="GGR27506.1"/>
    </source>
</evidence>
<evidence type="ECO:0000256" key="6">
    <source>
        <dbReference type="ARBA" id="ARBA00023125"/>
    </source>
</evidence>
<feature type="domain" description="UvrD-like helicase ATP-binding" evidence="13">
    <location>
        <begin position="864"/>
        <end position="1159"/>
    </location>
</feature>
<keyword evidence="15" id="KW-1185">Reference proteome</keyword>
<keyword evidence="4 10" id="KW-0347">Helicase</keyword>
<dbReference type="Gene3D" id="3.40.50.300">
    <property type="entry name" value="P-loop containing nucleotide triphosphate hydrolases"/>
    <property type="match status" value="4"/>
</dbReference>
<evidence type="ECO:0000256" key="1">
    <source>
        <dbReference type="ARBA" id="ARBA00005446"/>
    </source>
</evidence>
<dbReference type="InterPro" id="IPR014017">
    <property type="entry name" value="DNA_helicase_UvrD-like_C"/>
</dbReference>
<dbReference type="InterPro" id="IPR014001">
    <property type="entry name" value="Helicase_ATP-bd"/>
</dbReference>
<dbReference type="PROSITE" id="PS51194">
    <property type="entry name" value="HELICASE_CTER"/>
    <property type="match status" value="1"/>
</dbReference>
<evidence type="ECO:0000256" key="5">
    <source>
        <dbReference type="ARBA" id="ARBA00022840"/>
    </source>
</evidence>
<dbReference type="SMART" id="SM00490">
    <property type="entry name" value="HELICc"/>
    <property type="match status" value="1"/>
</dbReference>
<dbReference type="Pfam" id="PF00271">
    <property type="entry name" value="Helicase_C"/>
    <property type="match status" value="1"/>
</dbReference>
<dbReference type="SMART" id="SM00487">
    <property type="entry name" value="DEXDc"/>
    <property type="match status" value="2"/>
</dbReference>
<dbReference type="InterPro" id="IPR004589">
    <property type="entry name" value="DNA_helicase_ATP-dep_RecQ"/>
</dbReference>
<comment type="similarity">
    <text evidence="1">Belongs to the helicase family. RecQ subfamily.</text>
</comment>
<dbReference type="EC" id="5.6.2.4" evidence="9"/>
<gene>
    <name evidence="14" type="ORF">GCM10008957_43540</name>
</gene>
<dbReference type="GO" id="GO:0043138">
    <property type="term" value="F:3'-5' DNA helicase activity"/>
    <property type="evidence" value="ECO:0007669"/>
    <property type="project" value="UniProtKB-EC"/>
</dbReference>
<dbReference type="PANTHER" id="PTHR13710">
    <property type="entry name" value="DNA HELICASE RECQ FAMILY MEMBER"/>
    <property type="match status" value="1"/>
</dbReference>
<feature type="binding site" evidence="10">
    <location>
        <begin position="885"/>
        <end position="892"/>
    </location>
    <ligand>
        <name>ATP</name>
        <dbReference type="ChEBI" id="CHEBI:30616"/>
    </ligand>
</feature>
<dbReference type="GO" id="GO:0003677">
    <property type="term" value="F:DNA binding"/>
    <property type="evidence" value="ECO:0007669"/>
    <property type="project" value="UniProtKB-KW"/>
</dbReference>
<evidence type="ECO:0000259" key="13">
    <source>
        <dbReference type="PROSITE" id="PS51198"/>
    </source>
</evidence>
<dbReference type="GO" id="GO:0006310">
    <property type="term" value="P:DNA recombination"/>
    <property type="evidence" value="ECO:0007669"/>
    <property type="project" value="InterPro"/>
</dbReference>
<evidence type="ECO:0000256" key="8">
    <source>
        <dbReference type="ARBA" id="ARBA00034617"/>
    </source>
</evidence>
<dbReference type="SUPFAM" id="SSF52540">
    <property type="entry name" value="P-loop containing nucleoside triphosphate hydrolases"/>
    <property type="match status" value="2"/>
</dbReference>
<dbReference type="GO" id="GO:0005737">
    <property type="term" value="C:cytoplasm"/>
    <property type="evidence" value="ECO:0007669"/>
    <property type="project" value="TreeGrafter"/>
</dbReference>
<protein>
    <recommendedName>
        <fullName evidence="9">DNA 3'-5' helicase</fullName>
        <ecNumber evidence="9">5.6.2.4</ecNumber>
    </recommendedName>
</protein>
<dbReference type="AlphaFoldDB" id="A0A918FE91"/>
<evidence type="ECO:0000256" key="3">
    <source>
        <dbReference type="ARBA" id="ARBA00022801"/>
    </source>
</evidence>
<dbReference type="InterPro" id="IPR027417">
    <property type="entry name" value="P-loop_NTPase"/>
</dbReference>
<evidence type="ECO:0000313" key="15">
    <source>
        <dbReference type="Proteomes" id="UP000603865"/>
    </source>
</evidence>
<sequence length="1233" mass="137599">MARRLLPAGATRDLIPDGACDWAALQALPLHGDWAGLQAYLDALPSGNWTSFGAVVFLNWLFHSGDPACRRPAWVMQTFPSFKHAERTAFPQLWSRDTLTKELQAFYGHRYDFRDGQFEIVQATLAGEVVPLGLLPTGGGKSLTFQFPALLLSKYGRALTVVVSPLQALMEDQVMNLRLSLPGWGDRAAFLASSQSPLEQRKVLEGVWEGRIDLLYLSPERLRNAGVQRLLTHRKPALWVLDEAHTLSQWGMDFRPDFLRIPQAIREIHQGSSPPLLSFVTATATVKVIEDLEEKFVQQLQDMLGRPMRRVPDTSAFQWRREIFTEVREVPHAERLNVIARVLTERRGQGVAIVYVRSRALAELYATQLGAAGLRAAAYHARIASPEKLHTLQAFKDGELDVVVATSAFGMGIDRPGIHTVIHAGPPSAPESYLQEIGRVARQPGERGHALMLWDERDFLNAFRLESQGRIGGPKALKDCWDLVKNRLDMAPSARWVSSLEFAAALPQEDPEELTTQARVALFALEAYKLALEGERHPARLRLLLTESSALPSVEALPLLQLLRARGHHAGDDVELDVRETALLAGLKVPKVVTAARQLVRSGHASWSYPVALRGRRGARTRLDACVASLRAFAAHLREHPEADLTRLNLQPVEEDLRRRHRQANLLTALRVLQALDVVQHRRDAFSVTLSPVQDGAQVSVWLADAEERFAGVRALADELITLLMALPAGETLELNAADLDARYEVDLGGLDALEALYAVQFLGLANVARGESEFGGVFYLRRGERRIYNKAAYRPLEQHYADRARRLHAMRHLLHQADEPTRVTLLRDYFTMPLEAFCQRHLPNPEAASSPQIPEYRERILGQLSEAQARVVTDDESRAILVLAGPGSGKTRTIVHRVANLVALRDVNPERVLVLAYNRTAVAEVRERLAALIGASGVHVDVLTFHGLARKLTNLSERDAPREIPAEARFTWLIEQAVAHLRENPAPYQYVLVDEYQDIKGAEYDLVTLLASFDRDGAPSQGEEDDREQPGYLVAVGDDDQNLYTFQGANIEFIHRFRQDYDIQDEKVVPLLSNYRSRPRIVAAANAFIELALPAGARLKGEAQRVVSVRDGDGEVRIGRYTHRYHAALGIAADVRRRMEAGTPAHEIAVLSRTWDQLNELQHTLREAGVPYQLYNVHDQLRPAGSLIGHAVRERLILQPEVAVPEAHAALEALRSQLGLSGRDRAWSAEWP</sequence>
<evidence type="ECO:0000256" key="9">
    <source>
        <dbReference type="ARBA" id="ARBA00034808"/>
    </source>
</evidence>
<feature type="domain" description="Helicase C-terminal" evidence="12">
    <location>
        <begin position="338"/>
        <end position="489"/>
    </location>
</feature>
<organism evidence="14 15">
    <name type="scientific">Deinococcus ruber</name>
    <dbReference type="NCBI Taxonomy" id="1848197"/>
    <lineage>
        <taxon>Bacteria</taxon>
        <taxon>Thermotogati</taxon>
        <taxon>Deinococcota</taxon>
        <taxon>Deinococci</taxon>
        <taxon>Deinococcales</taxon>
        <taxon>Deinococcaceae</taxon>
        <taxon>Deinococcus</taxon>
    </lineage>
</organism>
<evidence type="ECO:0000256" key="4">
    <source>
        <dbReference type="ARBA" id="ARBA00022806"/>
    </source>
</evidence>
<dbReference type="Pfam" id="PF00270">
    <property type="entry name" value="DEAD"/>
    <property type="match status" value="1"/>
</dbReference>
<evidence type="ECO:0000259" key="12">
    <source>
        <dbReference type="PROSITE" id="PS51194"/>
    </source>
</evidence>
<dbReference type="InterPro" id="IPR011545">
    <property type="entry name" value="DEAD/DEAH_box_helicase_dom"/>
</dbReference>
<evidence type="ECO:0000256" key="2">
    <source>
        <dbReference type="ARBA" id="ARBA00022741"/>
    </source>
</evidence>
<dbReference type="EMBL" id="BMQL01000041">
    <property type="protein sequence ID" value="GGR27506.1"/>
    <property type="molecule type" value="Genomic_DNA"/>
</dbReference>
<comment type="catalytic activity">
    <reaction evidence="8">
        <text>Couples ATP hydrolysis with the unwinding of duplex DNA by translocating in the 3'-5' direction.</text>
        <dbReference type="EC" id="5.6.2.4"/>
    </reaction>
</comment>
<dbReference type="GO" id="GO:0016787">
    <property type="term" value="F:hydrolase activity"/>
    <property type="evidence" value="ECO:0007669"/>
    <property type="project" value="UniProtKB-UniRule"/>
</dbReference>
<dbReference type="InterPro" id="IPR001650">
    <property type="entry name" value="Helicase_C-like"/>
</dbReference>
<dbReference type="GO" id="GO:0006281">
    <property type="term" value="P:DNA repair"/>
    <property type="evidence" value="ECO:0007669"/>
    <property type="project" value="TreeGrafter"/>
</dbReference>
<dbReference type="NCBIfam" id="TIGR00614">
    <property type="entry name" value="recQ_fam"/>
    <property type="match status" value="1"/>
</dbReference>
<dbReference type="Pfam" id="PF13361">
    <property type="entry name" value="UvrD_C"/>
    <property type="match status" value="1"/>
</dbReference>
<feature type="domain" description="Helicase ATP-binding" evidence="11">
    <location>
        <begin position="122"/>
        <end position="304"/>
    </location>
</feature>
<dbReference type="GO" id="GO:0009378">
    <property type="term" value="F:four-way junction helicase activity"/>
    <property type="evidence" value="ECO:0007669"/>
    <property type="project" value="TreeGrafter"/>
</dbReference>
<keyword evidence="2 10" id="KW-0547">Nucleotide-binding</keyword>
<proteinExistence type="inferred from homology"/>
<dbReference type="RefSeq" id="WP_189092623.1">
    <property type="nucleotide sequence ID" value="NZ_BMQL01000041.1"/>
</dbReference>
<name>A0A918FE91_9DEIO</name>
<keyword evidence="6" id="KW-0238">DNA-binding</keyword>
<evidence type="ECO:0000256" key="10">
    <source>
        <dbReference type="PROSITE-ProRule" id="PRU00560"/>
    </source>
</evidence>
<dbReference type="Proteomes" id="UP000603865">
    <property type="component" value="Unassembled WGS sequence"/>
</dbReference>
<keyword evidence="5 10" id="KW-0067">ATP-binding</keyword>
<comment type="caution">
    <text evidence="14">The sequence shown here is derived from an EMBL/GenBank/DDBJ whole genome shotgun (WGS) entry which is preliminary data.</text>
</comment>
<dbReference type="CDD" id="cd17932">
    <property type="entry name" value="DEXQc_UvrD"/>
    <property type="match status" value="1"/>
</dbReference>
<dbReference type="Pfam" id="PF00580">
    <property type="entry name" value="UvrD-helicase"/>
    <property type="match status" value="2"/>
</dbReference>
<reference evidence="14" key="2">
    <citation type="submission" date="2020-09" db="EMBL/GenBank/DDBJ databases">
        <authorList>
            <person name="Sun Q."/>
            <person name="Ohkuma M."/>
        </authorList>
    </citation>
    <scope>NUCLEOTIDE SEQUENCE</scope>
    <source>
        <strain evidence="14">JCM 31311</strain>
    </source>
</reference>